<dbReference type="EMBL" id="UGHV01000001">
    <property type="protein sequence ID" value="STO96637.1"/>
    <property type="molecule type" value="Genomic_DNA"/>
</dbReference>
<protein>
    <submittedName>
        <fullName evidence="2">Glycosyltransferase</fullName>
        <ecNumber evidence="2">2.4.1.-</ecNumber>
    </submittedName>
</protein>
<dbReference type="OrthoDB" id="5329876at2"/>
<gene>
    <name evidence="2" type="ORF">NCTC12410_00451</name>
</gene>
<reference evidence="2 3" key="1">
    <citation type="submission" date="2018-06" db="EMBL/GenBank/DDBJ databases">
        <authorList>
            <consortium name="Pathogen Informatics"/>
            <person name="Doyle S."/>
        </authorList>
    </citation>
    <scope>NUCLEOTIDE SEQUENCE [LARGE SCALE GENOMIC DNA]</scope>
    <source>
        <strain evidence="2 3">NCTC12410</strain>
    </source>
</reference>
<evidence type="ECO:0000256" key="1">
    <source>
        <dbReference type="SAM" id="MobiDB-lite"/>
    </source>
</evidence>
<feature type="region of interest" description="Disordered" evidence="1">
    <location>
        <begin position="1"/>
        <end position="66"/>
    </location>
</feature>
<dbReference type="GO" id="GO:0016757">
    <property type="term" value="F:glycosyltransferase activity"/>
    <property type="evidence" value="ECO:0007669"/>
    <property type="project" value="UniProtKB-KW"/>
</dbReference>
<dbReference type="AlphaFoldDB" id="A0A377J2C0"/>
<keyword evidence="2" id="KW-0328">Glycosyltransferase</keyword>
<accession>A0A377J2C0</accession>
<proteinExistence type="predicted"/>
<evidence type="ECO:0000313" key="3">
    <source>
        <dbReference type="Proteomes" id="UP000254841"/>
    </source>
</evidence>
<evidence type="ECO:0000313" key="2">
    <source>
        <dbReference type="EMBL" id="STO96637.1"/>
    </source>
</evidence>
<dbReference type="RefSeq" id="WP_115010956.1">
    <property type="nucleotide sequence ID" value="NZ_UGHV01000001.1"/>
</dbReference>
<sequence length="106" mass="11468">MGEHSADFGDFEATADLKSSSAPKSPKNYESPTAIPRILEEEKGAVSLESTFEKSPKVDSRNDYSASAESMDCHAIATAWACNDRSNAAFQKVDSSNEAQNTENVF</sequence>
<keyword evidence="2" id="KW-0808">Transferase</keyword>
<dbReference type="EC" id="2.4.1.-" evidence="2"/>
<organism evidence="2 3">
    <name type="scientific">Helicobacter canis</name>
    <dbReference type="NCBI Taxonomy" id="29419"/>
    <lineage>
        <taxon>Bacteria</taxon>
        <taxon>Pseudomonadati</taxon>
        <taxon>Campylobacterota</taxon>
        <taxon>Epsilonproteobacteria</taxon>
        <taxon>Campylobacterales</taxon>
        <taxon>Helicobacteraceae</taxon>
        <taxon>Helicobacter</taxon>
    </lineage>
</organism>
<feature type="compositionally biased region" description="Polar residues" evidence="1">
    <location>
        <begin position="17"/>
        <end position="31"/>
    </location>
</feature>
<dbReference type="Proteomes" id="UP000254841">
    <property type="component" value="Unassembled WGS sequence"/>
</dbReference>
<feature type="compositionally biased region" description="Basic and acidic residues" evidence="1">
    <location>
        <begin position="51"/>
        <end position="62"/>
    </location>
</feature>
<name>A0A377J2C0_9HELI</name>